<evidence type="ECO:0000256" key="7">
    <source>
        <dbReference type="ARBA" id="ARBA00023277"/>
    </source>
</evidence>
<dbReference type="NCBIfam" id="NF011080">
    <property type="entry name" value="PRK14508.1-3"/>
    <property type="match status" value="1"/>
</dbReference>
<comment type="catalytic activity">
    <reaction evidence="1 10">
        <text>Transfers a segment of a (1-&gt;4)-alpha-D-glucan to a new position in an acceptor, which may be glucose or a (1-&gt;4)-alpha-D-glucan.</text>
        <dbReference type="EC" id="2.4.1.25"/>
    </reaction>
</comment>
<evidence type="ECO:0000256" key="9">
    <source>
        <dbReference type="ARBA" id="ARBA00031501"/>
    </source>
</evidence>
<evidence type="ECO:0000256" key="1">
    <source>
        <dbReference type="ARBA" id="ARBA00000439"/>
    </source>
</evidence>
<gene>
    <name evidence="11" type="ORF">SAMN02745704_00206</name>
</gene>
<protein>
    <recommendedName>
        <fullName evidence="4 10">4-alpha-glucanotransferase</fullName>
        <ecNumber evidence="3 10">2.4.1.25</ecNumber>
    </recommendedName>
    <alternativeName>
        <fullName evidence="8 10">Amylomaltase</fullName>
    </alternativeName>
    <alternativeName>
        <fullName evidence="9 10">Disproportionating enzyme</fullName>
    </alternativeName>
</protein>
<proteinExistence type="inferred from homology"/>
<dbReference type="PANTHER" id="PTHR32438:SF5">
    <property type="entry name" value="4-ALPHA-GLUCANOTRANSFERASE DPE1, CHLOROPLASTIC_AMYLOPLASTIC"/>
    <property type="match status" value="1"/>
</dbReference>
<dbReference type="STRING" id="1121449.SAMN02745704_00206"/>
<dbReference type="SUPFAM" id="SSF51445">
    <property type="entry name" value="(Trans)glycosidases"/>
    <property type="match status" value="1"/>
</dbReference>
<dbReference type="GO" id="GO:0004134">
    <property type="term" value="F:4-alpha-glucanotransferase activity"/>
    <property type="evidence" value="ECO:0007669"/>
    <property type="project" value="UniProtKB-EC"/>
</dbReference>
<dbReference type="AlphaFoldDB" id="A0A1T4W407"/>
<evidence type="ECO:0000256" key="3">
    <source>
        <dbReference type="ARBA" id="ARBA00012560"/>
    </source>
</evidence>
<organism evidence="11 12">
    <name type="scientific">Paucidesulfovibrio gracilis DSM 16080</name>
    <dbReference type="NCBI Taxonomy" id="1121449"/>
    <lineage>
        <taxon>Bacteria</taxon>
        <taxon>Pseudomonadati</taxon>
        <taxon>Thermodesulfobacteriota</taxon>
        <taxon>Desulfovibrionia</taxon>
        <taxon>Desulfovibrionales</taxon>
        <taxon>Desulfovibrionaceae</taxon>
        <taxon>Paucidesulfovibrio</taxon>
    </lineage>
</organism>
<evidence type="ECO:0000256" key="10">
    <source>
        <dbReference type="RuleBase" id="RU361207"/>
    </source>
</evidence>
<keyword evidence="12" id="KW-1185">Reference proteome</keyword>
<accession>A0A1T4W407</accession>
<dbReference type="PANTHER" id="PTHR32438">
    <property type="entry name" value="4-ALPHA-GLUCANOTRANSFERASE DPE1, CHLOROPLASTIC/AMYLOPLASTIC"/>
    <property type="match status" value="1"/>
</dbReference>
<evidence type="ECO:0000256" key="6">
    <source>
        <dbReference type="ARBA" id="ARBA00022679"/>
    </source>
</evidence>
<keyword evidence="5 10" id="KW-0328">Glycosyltransferase</keyword>
<evidence type="ECO:0000313" key="12">
    <source>
        <dbReference type="Proteomes" id="UP000190027"/>
    </source>
</evidence>
<keyword evidence="7 10" id="KW-0119">Carbohydrate metabolism</keyword>
<dbReference type="InterPro" id="IPR017853">
    <property type="entry name" value="GH"/>
</dbReference>
<dbReference type="EMBL" id="FUYC01000001">
    <property type="protein sequence ID" value="SKA71788.1"/>
    <property type="molecule type" value="Genomic_DNA"/>
</dbReference>
<evidence type="ECO:0000256" key="4">
    <source>
        <dbReference type="ARBA" id="ARBA00020295"/>
    </source>
</evidence>
<name>A0A1T4W407_9BACT</name>
<dbReference type="InterPro" id="IPR003385">
    <property type="entry name" value="Glyco_hydro_77"/>
</dbReference>
<dbReference type="Gene3D" id="3.20.20.80">
    <property type="entry name" value="Glycosidases"/>
    <property type="match status" value="1"/>
</dbReference>
<evidence type="ECO:0000256" key="5">
    <source>
        <dbReference type="ARBA" id="ARBA00022676"/>
    </source>
</evidence>
<dbReference type="Proteomes" id="UP000190027">
    <property type="component" value="Unassembled WGS sequence"/>
</dbReference>
<dbReference type="GO" id="GO:0005975">
    <property type="term" value="P:carbohydrate metabolic process"/>
    <property type="evidence" value="ECO:0007669"/>
    <property type="project" value="InterPro"/>
</dbReference>
<dbReference type="EC" id="2.4.1.25" evidence="3 10"/>
<keyword evidence="6 10" id="KW-0808">Transferase</keyword>
<dbReference type="Pfam" id="PF02446">
    <property type="entry name" value="Glyco_hydro_77"/>
    <property type="match status" value="1"/>
</dbReference>
<dbReference type="NCBIfam" id="TIGR00217">
    <property type="entry name" value="malQ"/>
    <property type="match status" value="1"/>
</dbReference>
<reference evidence="11 12" key="1">
    <citation type="submission" date="2017-02" db="EMBL/GenBank/DDBJ databases">
        <authorList>
            <person name="Peterson S.W."/>
        </authorList>
    </citation>
    <scope>NUCLEOTIDE SEQUENCE [LARGE SCALE GENOMIC DNA]</scope>
    <source>
        <strain evidence="11 12">DSM 16080</strain>
    </source>
</reference>
<evidence type="ECO:0000256" key="2">
    <source>
        <dbReference type="ARBA" id="ARBA00005684"/>
    </source>
</evidence>
<evidence type="ECO:0000256" key="8">
    <source>
        <dbReference type="ARBA" id="ARBA00031423"/>
    </source>
</evidence>
<comment type="similarity">
    <text evidence="2 10">Belongs to the disproportionating enzyme family.</text>
</comment>
<dbReference type="OrthoDB" id="9761577at2"/>
<evidence type="ECO:0000313" key="11">
    <source>
        <dbReference type="EMBL" id="SKA71788.1"/>
    </source>
</evidence>
<dbReference type="RefSeq" id="WP_078715791.1">
    <property type="nucleotide sequence ID" value="NZ_FUYC01000001.1"/>
</dbReference>
<sequence length="524" mass="58933">MKRTSGILLPITALPARFGVGDIGPSAERFAGFLDRAGVRQWQILPIAPTSSFVGDSPYAGHSAFGGDPLLISPERLHEEGLLTTSELDRAACPPARRVDYPEARTRKAALLRRAFDRAEPSLTHDTDFHAFLTVNAHWINDLAFFLACKEAHNGAAWYDWPTPLRDRHDSALREHGTRLAREILFHKFCQHRFFKQWGRLRSHINDLGIDLVGDVPIYVTHDSPDVWCHRRLFKLDPQGHRTVVAGVPPDYFSKTGQRWGNPVFDWQANKETDFSWWCARLLHHFGLHSQIRLDHFRGFAAYWEIPASERTASNGRWMPGLGRDLLHTLQRRTGGDQELPILAENLGIITPDVEALRREFHLPGMHVLQFGFGPGAERTPNAPFRHEPLGAVYTGTHDNNTTRGWFETELDSKAKTRLERFTGPLPDPAGVPRALIRLAMASPASQAFIPAQDLLGLGTDGRLNIPGRSTGNWSWRLLPGELHPLDSPALADELAELNEFYGRTGDDLLYGDYEEHLRAPSRG</sequence>